<dbReference type="EMBL" id="JACCHT010000001">
    <property type="protein sequence ID" value="NYT27666.1"/>
    <property type="molecule type" value="Genomic_DNA"/>
</dbReference>
<evidence type="ECO:0000313" key="1">
    <source>
        <dbReference type="EMBL" id="NYT27666.1"/>
    </source>
</evidence>
<organism evidence="1 2">
    <name type="scientific">Candidatus Thiodubiliella endoseptemdiera</name>
    <dbReference type="NCBI Taxonomy" id="2738886"/>
    <lineage>
        <taxon>Bacteria</taxon>
        <taxon>Pseudomonadati</taxon>
        <taxon>Pseudomonadota</taxon>
        <taxon>Gammaproteobacteria</taxon>
        <taxon>Candidatus Pseudothioglobaceae</taxon>
        <taxon>Candidatus Thiodubiliella</taxon>
    </lineage>
</organism>
<reference evidence="1 2" key="1">
    <citation type="submission" date="2020-05" db="EMBL/GenBank/DDBJ databases">
        <title>Horizontal transmission and recombination maintain forever young bacterial symbiont genomes.</title>
        <authorList>
            <person name="Russell S.L."/>
            <person name="Pepper-Tunick E."/>
            <person name="Svedberg J."/>
            <person name="Byrne A."/>
            <person name="Ruelas Castillo J."/>
            <person name="Vollmers C."/>
            <person name="Beinart R.A."/>
            <person name="Corbett-Detig R."/>
        </authorList>
    </citation>
    <scope>NUCLEOTIDE SEQUENCE [LARGE SCALE GENOMIC DNA]</scope>
    <source>
        <strain evidence="1">455</strain>
    </source>
</reference>
<dbReference type="Proteomes" id="UP000568751">
    <property type="component" value="Unassembled WGS sequence"/>
</dbReference>
<proteinExistence type="predicted"/>
<dbReference type="AlphaFoldDB" id="A0A853F285"/>
<gene>
    <name evidence="1" type="ORF">H0A76_07060</name>
</gene>
<evidence type="ECO:0000313" key="2">
    <source>
        <dbReference type="Proteomes" id="UP000568751"/>
    </source>
</evidence>
<sequence>MDKQTKALVKNWSVCSTGHPDLYIPFFKLATNY</sequence>
<protein>
    <submittedName>
        <fullName evidence="1">Uncharacterized protein</fullName>
    </submittedName>
</protein>
<comment type="caution">
    <text evidence="1">The sequence shown here is derived from an EMBL/GenBank/DDBJ whole genome shotgun (WGS) entry which is preliminary data.</text>
</comment>
<name>A0A853F285_9GAMM</name>
<accession>A0A853F285</accession>